<dbReference type="InterPro" id="IPR036005">
    <property type="entry name" value="Creatinase/aminopeptidase-like"/>
</dbReference>
<dbReference type="HAMAP" id="MF_01974">
    <property type="entry name" value="MetAP_1"/>
    <property type="match status" value="1"/>
</dbReference>
<dbReference type="EC" id="3.4.11.18" evidence="6 7"/>
<keyword evidence="3 6" id="KW-0645">Protease</keyword>
<dbReference type="PANTHER" id="PTHR43330">
    <property type="entry name" value="METHIONINE AMINOPEPTIDASE"/>
    <property type="match status" value="1"/>
</dbReference>
<dbReference type="Gene3D" id="3.90.230.10">
    <property type="entry name" value="Creatinase/methionine aminopeptidase superfamily"/>
    <property type="match status" value="1"/>
</dbReference>
<feature type="binding site" evidence="6">
    <location>
        <position position="77"/>
    </location>
    <ligand>
        <name>substrate</name>
    </ligand>
</feature>
<gene>
    <name evidence="6" type="primary">map</name>
    <name evidence="9" type="ORF">J2Z62_000051</name>
</gene>
<sequence length="264" mass="28524">MIYLKNQEQIAGIKAAVGLWKTTITALKKLIVPNNTPLDLAKAAEQIVRAAGGKLVFQGYHGFPGALCVSVNEVGIHGIPDNTKFKPTDKVGVDLGISLNGYICDAGFSQIVDPATNPEYQQLAEHTYQALMAGISAAKAGNYTGDITTAISQYVAENCPQYQILNDFCGHGCGIHLHEDPSVLNKGLRPKTGTQLVSGMVLCIEPILTDQADGSYTIDQKDKWSVRVKPRAKVCHWEHMVLILDNQTEVLTAFDAEETGGEVD</sequence>
<name>A0ABU0LYD9_9BACT</name>
<dbReference type="RefSeq" id="WP_256547689.1">
    <property type="nucleotide sequence ID" value="NZ_CP101809.1"/>
</dbReference>
<feature type="binding site" evidence="6">
    <location>
        <position position="105"/>
    </location>
    <ligand>
        <name>a divalent metal cation</name>
        <dbReference type="ChEBI" id="CHEBI:60240"/>
        <label>2</label>
        <note>catalytic</note>
    </ligand>
</feature>
<dbReference type="InterPro" id="IPR000994">
    <property type="entry name" value="Pept_M24"/>
</dbReference>
<evidence type="ECO:0000313" key="9">
    <source>
        <dbReference type="EMBL" id="MDQ0513613.1"/>
    </source>
</evidence>
<feature type="domain" description="Peptidase M24" evidence="8">
    <location>
        <begin position="12"/>
        <end position="243"/>
    </location>
</feature>
<protein>
    <recommendedName>
        <fullName evidence="6 7">Methionine aminopeptidase</fullName>
        <shortName evidence="6">MAP</shortName>
        <shortName evidence="6">MetAP</shortName>
        <ecNumber evidence="6 7">3.4.11.18</ecNumber>
    </recommendedName>
    <alternativeName>
        <fullName evidence="6">Peptidase M</fullName>
    </alternativeName>
</protein>
<dbReference type="Pfam" id="PF00557">
    <property type="entry name" value="Peptidase_M24"/>
    <property type="match status" value="1"/>
</dbReference>
<evidence type="ECO:0000256" key="2">
    <source>
        <dbReference type="ARBA" id="ARBA00022438"/>
    </source>
</evidence>
<comment type="function">
    <text evidence="1 6">Removes the N-terminal methionine from nascent proteins. The N-terminal methionine is often cleaved when the second residue in the primary sequence is small and uncharged (Met-Ala-, Cys, Gly, Pro, Ser, Thr, or Val). Requires deformylation of the N(alpha)-formylated initiator methionine before it can be hydrolyzed.</text>
</comment>
<dbReference type="InterPro" id="IPR002467">
    <property type="entry name" value="Pept_M24A_MAP1"/>
</dbReference>
<feature type="binding site" evidence="6">
    <location>
        <position position="171"/>
    </location>
    <ligand>
        <name>a divalent metal cation</name>
        <dbReference type="ChEBI" id="CHEBI:60240"/>
        <label>2</label>
        <note>catalytic</note>
    </ligand>
</feature>
<dbReference type="InterPro" id="IPR001714">
    <property type="entry name" value="Pept_M24_MAP"/>
</dbReference>
<dbReference type="EMBL" id="JAUSWO010000001">
    <property type="protein sequence ID" value="MDQ0513613.1"/>
    <property type="molecule type" value="Genomic_DNA"/>
</dbReference>
<evidence type="ECO:0000256" key="3">
    <source>
        <dbReference type="ARBA" id="ARBA00022670"/>
    </source>
</evidence>
<evidence type="ECO:0000313" key="10">
    <source>
        <dbReference type="Proteomes" id="UP001240643"/>
    </source>
</evidence>
<feature type="binding site" evidence="6">
    <location>
        <position position="238"/>
    </location>
    <ligand>
        <name>a divalent metal cation</name>
        <dbReference type="ChEBI" id="CHEBI:60240"/>
        <label>1</label>
    </ligand>
</feature>
<evidence type="ECO:0000259" key="8">
    <source>
        <dbReference type="Pfam" id="PF00557"/>
    </source>
</evidence>
<evidence type="ECO:0000256" key="7">
    <source>
        <dbReference type="RuleBase" id="RU003653"/>
    </source>
</evidence>
<evidence type="ECO:0000256" key="1">
    <source>
        <dbReference type="ARBA" id="ARBA00002521"/>
    </source>
</evidence>
<comment type="caution">
    <text evidence="9">The sequence shown here is derived from an EMBL/GenBank/DDBJ whole genome shotgun (WGS) entry which is preliminary data.</text>
</comment>
<evidence type="ECO:0000256" key="6">
    <source>
        <dbReference type="HAMAP-Rule" id="MF_01974"/>
    </source>
</evidence>
<reference evidence="9" key="1">
    <citation type="submission" date="2023-07" db="EMBL/GenBank/DDBJ databases">
        <title>Genomic Encyclopedia of Type Strains, Phase IV (KMG-IV): sequencing the most valuable type-strain genomes for metagenomic binning, comparative biology and taxonomic classification.</title>
        <authorList>
            <person name="Goeker M."/>
        </authorList>
    </citation>
    <scope>NUCLEOTIDE SEQUENCE [LARGE SCALE GENOMIC DNA]</scope>
    <source>
        <strain evidence="9">DSM 21204</strain>
    </source>
</reference>
<keyword evidence="5 6" id="KW-0378">Hydrolase</keyword>
<dbReference type="Proteomes" id="UP001240643">
    <property type="component" value="Unassembled WGS sequence"/>
</dbReference>
<organism evidence="9 10">
    <name type="scientific">Mycoplasmoides fastidiosum</name>
    <dbReference type="NCBI Taxonomy" id="92758"/>
    <lineage>
        <taxon>Bacteria</taxon>
        <taxon>Bacillati</taxon>
        <taxon>Mycoplasmatota</taxon>
        <taxon>Mycoplasmoidales</taxon>
        <taxon>Mycoplasmoidaceae</taxon>
        <taxon>Mycoplasmoides</taxon>
    </lineage>
</organism>
<feature type="binding site" evidence="6">
    <location>
        <position position="238"/>
    </location>
    <ligand>
        <name>a divalent metal cation</name>
        <dbReference type="ChEBI" id="CHEBI:60240"/>
        <label>2</label>
        <note>catalytic</note>
    </ligand>
</feature>
<dbReference type="PRINTS" id="PR00599">
    <property type="entry name" value="MAPEPTIDASE"/>
</dbReference>
<keyword evidence="10" id="KW-1185">Reference proteome</keyword>
<evidence type="ECO:0000256" key="4">
    <source>
        <dbReference type="ARBA" id="ARBA00022723"/>
    </source>
</evidence>
<dbReference type="NCBIfam" id="TIGR00500">
    <property type="entry name" value="met_pdase_I"/>
    <property type="match status" value="1"/>
</dbReference>
<feature type="binding site" evidence="6">
    <location>
        <position position="94"/>
    </location>
    <ligand>
        <name>a divalent metal cation</name>
        <dbReference type="ChEBI" id="CHEBI:60240"/>
        <label>1</label>
    </ligand>
</feature>
<dbReference type="SUPFAM" id="SSF55920">
    <property type="entry name" value="Creatinase/aminopeptidase"/>
    <property type="match status" value="1"/>
</dbReference>
<comment type="cofactor">
    <cofactor evidence="6">
        <name>Co(2+)</name>
        <dbReference type="ChEBI" id="CHEBI:48828"/>
    </cofactor>
    <cofactor evidence="6">
        <name>Zn(2+)</name>
        <dbReference type="ChEBI" id="CHEBI:29105"/>
    </cofactor>
    <cofactor evidence="6">
        <name>Mn(2+)</name>
        <dbReference type="ChEBI" id="CHEBI:29035"/>
    </cofactor>
    <cofactor evidence="6">
        <name>Fe(2+)</name>
        <dbReference type="ChEBI" id="CHEBI:29033"/>
    </cofactor>
    <text evidence="6">Binds 2 divalent metal cations per subunit. Has a high-affinity and a low affinity metal-binding site. The true nature of the physiological cofactor is under debate. The enzyme is active with cobalt, zinc, manganese or divalent iron ions. Most likely, methionine aminopeptidases function as mononuclear Fe(2+)-metalloproteases under physiological conditions, and the catalytically relevant metal-binding site has been assigned to the histidine-containing high-affinity site.</text>
</comment>
<dbReference type="PANTHER" id="PTHR43330:SF27">
    <property type="entry name" value="METHIONINE AMINOPEPTIDASE"/>
    <property type="match status" value="1"/>
</dbReference>
<proteinExistence type="inferred from homology"/>
<comment type="catalytic activity">
    <reaction evidence="6 7">
        <text>Release of N-terminal amino acids, preferentially methionine, from peptides and arylamides.</text>
        <dbReference type="EC" id="3.4.11.18"/>
    </reaction>
</comment>
<comment type="subunit">
    <text evidence="6">Monomer.</text>
</comment>
<feature type="binding site" evidence="6">
    <location>
        <position position="205"/>
    </location>
    <ligand>
        <name>a divalent metal cation</name>
        <dbReference type="ChEBI" id="CHEBI:60240"/>
        <label>2</label>
        <note>catalytic</note>
    </ligand>
</feature>
<feature type="binding site" evidence="6">
    <location>
        <position position="105"/>
    </location>
    <ligand>
        <name>a divalent metal cation</name>
        <dbReference type="ChEBI" id="CHEBI:60240"/>
        <label>1</label>
    </ligand>
</feature>
<comment type="similarity">
    <text evidence="6">Belongs to the peptidase M24A family. Methionine aminopeptidase type 1 subfamily.</text>
</comment>
<keyword evidence="4 6" id="KW-0479">Metal-binding</keyword>
<evidence type="ECO:0000256" key="5">
    <source>
        <dbReference type="ARBA" id="ARBA00022801"/>
    </source>
</evidence>
<keyword evidence="2 6" id="KW-0031">Aminopeptidase</keyword>
<accession>A0ABU0LYD9</accession>
<feature type="binding site" evidence="6">
    <location>
        <position position="178"/>
    </location>
    <ligand>
        <name>substrate</name>
    </ligand>
</feature>
<dbReference type="GO" id="GO:0004239">
    <property type="term" value="F:initiator methionyl aminopeptidase activity"/>
    <property type="evidence" value="ECO:0007669"/>
    <property type="project" value="UniProtKB-EC"/>
</dbReference>